<sequence>LALGQTPADKKADSAAYKELSCPAPHKLEAHPSKPKHHNAPRTVHGPQMSSPVPATPAKVFPVGAQQPKPFPLSPPFVKLQAPKATSPLPPRPPLPQQVKGATKAPSLHSSPSSSPSSSTISPASSSSHKTPSSSPVSLSYLGKHLSGSGSSVPSYKLPFVALSRHSASSGTSAPAGATNQSSSPGNLLSGASLPSPGQAPSRSSPSTAMAKKTPVSQKLTLVAPPGGPNVNSSGGT</sequence>
<accession>K4GNQ0</accession>
<gene>
    <name evidence="2" type="primary">UBN1</name>
</gene>
<feature type="non-terminal residue" evidence="2">
    <location>
        <position position="237"/>
    </location>
</feature>
<reference evidence="2" key="1">
    <citation type="journal article" date="2012" name="Biol. Lett.">
        <title>Resolving the phylogeny of lizards and snakes (Squamata) with extensive sampling of genes and species.</title>
        <authorList>
            <person name="Wiens J.J."/>
            <person name="Hutter C.R."/>
            <person name="Mulcahy D.G."/>
            <person name="Noonan B.P."/>
            <person name="Townsend T.M."/>
            <person name="Sites J.W.Jr."/>
            <person name="Reeder T.W."/>
        </authorList>
    </citation>
    <scope>NUCLEOTIDE SEQUENCE</scope>
</reference>
<evidence type="ECO:0000256" key="1">
    <source>
        <dbReference type="SAM" id="MobiDB-lite"/>
    </source>
</evidence>
<dbReference type="AlphaFoldDB" id="K4GNQ0"/>
<name>K4GNQ0_GONAL</name>
<feature type="compositionally biased region" description="Low complexity" evidence="1">
    <location>
        <begin position="104"/>
        <end position="140"/>
    </location>
</feature>
<feature type="non-terminal residue" evidence="2">
    <location>
        <position position="1"/>
    </location>
</feature>
<organism evidence="2">
    <name type="scientific">Gonatodes albogularis</name>
    <name type="common">Yellow-headed gecko</name>
    <dbReference type="NCBI Taxonomy" id="460622"/>
    <lineage>
        <taxon>Eukaryota</taxon>
        <taxon>Metazoa</taxon>
        <taxon>Chordata</taxon>
        <taxon>Craniata</taxon>
        <taxon>Vertebrata</taxon>
        <taxon>Euteleostomi</taxon>
        <taxon>Lepidosauria</taxon>
        <taxon>Squamata</taxon>
        <taxon>Bifurcata</taxon>
        <taxon>Gekkota</taxon>
        <taxon>Sphaerodactylidae</taxon>
        <taxon>Gonatodes</taxon>
    </lineage>
</organism>
<feature type="region of interest" description="Disordered" evidence="1">
    <location>
        <begin position="1"/>
        <end position="237"/>
    </location>
</feature>
<proteinExistence type="predicted"/>
<protein>
    <submittedName>
        <fullName evidence="2">Ubinuclein 1</fullName>
    </submittedName>
</protein>
<evidence type="ECO:0000313" key="2">
    <source>
        <dbReference type="EMBL" id="AFP24361.1"/>
    </source>
</evidence>
<feature type="compositionally biased region" description="Polar residues" evidence="1">
    <location>
        <begin position="199"/>
        <end position="208"/>
    </location>
</feature>
<dbReference type="EMBL" id="JN614061">
    <property type="protein sequence ID" value="AFP24361.1"/>
    <property type="molecule type" value="Genomic_DNA"/>
</dbReference>
<feature type="compositionally biased region" description="Low complexity" evidence="1">
    <location>
        <begin position="167"/>
        <end position="179"/>
    </location>
</feature>